<dbReference type="SMART" id="SM00752">
    <property type="entry name" value="HTTM"/>
    <property type="match status" value="1"/>
</dbReference>
<feature type="transmembrane region" description="Helical" evidence="7">
    <location>
        <begin position="158"/>
        <end position="176"/>
    </location>
</feature>
<protein>
    <submittedName>
        <fullName evidence="9">HTTM domain-containing protein</fullName>
    </submittedName>
</protein>
<proteinExistence type="predicted"/>
<dbReference type="InterPro" id="IPR053934">
    <property type="entry name" value="HTTM_dom"/>
</dbReference>
<accession>A0A7T0BX06</accession>
<dbReference type="AlphaFoldDB" id="A0A7T0BX06"/>
<feature type="transmembrane region" description="Helical" evidence="7">
    <location>
        <begin position="237"/>
        <end position="270"/>
    </location>
</feature>
<dbReference type="InterPro" id="IPR011020">
    <property type="entry name" value="HTTM-like"/>
</dbReference>
<feature type="transmembrane region" description="Helical" evidence="7">
    <location>
        <begin position="121"/>
        <end position="138"/>
    </location>
</feature>
<keyword evidence="5" id="KW-1015">Disulfide bond</keyword>
<dbReference type="GO" id="GO:0012505">
    <property type="term" value="C:endomembrane system"/>
    <property type="evidence" value="ECO:0007669"/>
    <property type="project" value="UniProtKB-SubCell"/>
</dbReference>
<feature type="transmembrane region" description="Helical" evidence="7">
    <location>
        <begin position="210"/>
        <end position="231"/>
    </location>
</feature>
<dbReference type="Pfam" id="PF22777">
    <property type="entry name" value="VKGC_lumenal_dom"/>
    <property type="match status" value="1"/>
</dbReference>
<keyword evidence="3 7" id="KW-1133">Transmembrane helix</keyword>
<evidence type="ECO:0000256" key="7">
    <source>
        <dbReference type="SAM" id="Phobius"/>
    </source>
</evidence>
<dbReference type="GO" id="GO:0008488">
    <property type="term" value="F:gamma-glutamyl carboxylase activity"/>
    <property type="evidence" value="ECO:0007669"/>
    <property type="project" value="InterPro"/>
</dbReference>
<dbReference type="Pfam" id="PF05090">
    <property type="entry name" value="HTTM"/>
    <property type="match status" value="1"/>
</dbReference>
<dbReference type="InterPro" id="IPR053935">
    <property type="entry name" value="VKGC_lumenal_dom"/>
</dbReference>
<evidence type="ECO:0000313" key="9">
    <source>
        <dbReference type="EMBL" id="QPJ62412.1"/>
    </source>
</evidence>
<dbReference type="EMBL" id="CP048685">
    <property type="protein sequence ID" value="QPJ62412.1"/>
    <property type="molecule type" value="Genomic_DNA"/>
</dbReference>
<evidence type="ECO:0000313" key="10">
    <source>
        <dbReference type="Proteomes" id="UP000594688"/>
    </source>
</evidence>
<keyword evidence="2 7" id="KW-0812">Transmembrane</keyword>
<evidence type="ECO:0000256" key="3">
    <source>
        <dbReference type="ARBA" id="ARBA00022989"/>
    </source>
</evidence>
<keyword evidence="6" id="KW-0456">Lyase</keyword>
<reference evidence="9 10" key="1">
    <citation type="submission" date="2020-02" db="EMBL/GenBank/DDBJ databases">
        <title>Genomic and physiological characterization of two novel Nitrospinaceae genera.</title>
        <authorList>
            <person name="Mueller A.J."/>
            <person name="Jung M.-Y."/>
            <person name="Strachan C.R."/>
            <person name="Herbold C.W."/>
            <person name="Kirkegaard R.H."/>
            <person name="Daims H."/>
        </authorList>
    </citation>
    <scope>NUCLEOTIDE SEQUENCE [LARGE SCALE GENOMIC DNA]</scope>
    <source>
        <strain evidence="9">EB</strain>
    </source>
</reference>
<evidence type="ECO:0000256" key="1">
    <source>
        <dbReference type="ARBA" id="ARBA00004127"/>
    </source>
</evidence>
<evidence type="ECO:0000256" key="6">
    <source>
        <dbReference type="ARBA" id="ARBA00023239"/>
    </source>
</evidence>
<organism evidence="9 10">
    <name type="scientific">Candidatus Nitronauta litoralis</name>
    <dbReference type="NCBI Taxonomy" id="2705533"/>
    <lineage>
        <taxon>Bacteria</taxon>
        <taxon>Pseudomonadati</taxon>
        <taxon>Nitrospinota/Tectimicrobiota group</taxon>
        <taxon>Nitrospinota</taxon>
        <taxon>Nitrospinia</taxon>
        <taxon>Nitrospinales</taxon>
        <taxon>Nitrospinaceae</taxon>
        <taxon>Candidatus Nitronauta</taxon>
    </lineage>
</organism>
<name>A0A7T0BX06_9BACT</name>
<evidence type="ECO:0000259" key="8">
    <source>
        <dbReference type="SMART" id="SM00752"/>
    </source>
</evidence>
<feature type="transmembrane region" description="Helical" evidence="7">
    <location>
        <begin position="76"/>
        <end position="109"/>
    </location>
</feature>
<dbReference type="InterPro" id="IPR007782">
    <property type="entry name" value="VKG_COase"/>
</dbReference>
<dbReference type="PANTHER" id="PTHR12639">
    <property type="entry name" value="VITAMIN K-DEPENDENT GAMMA-CARBOXYLASE"/>
    <property type="match status" value="1"/>
</dbReference>
<feature type="transmembrane region" description="Helical" evidence="7">
    <location>
        <begin position="12"/>
        <end position="37"/>
    </location>
</feature>
<feature type="domain" description="HTTM-like" evidence="8">
    <location>
        <begin position="16"/>
        <end position="274"/>
    </location>
</feature>
<dbReference type="GO" id="GO:0019842">
    <property type="term" value="F:vitamin binding"/>
    <property type="evidence" value="ECO:0007669"/>
    <property type="project" value="TreeGrafter"/>
</dbReference>
<gene>
    <name evidence="9" type="ORF">G3M70_11240</name>
</gene>
<dbReference type="Proteomes" id="UP000594688">
    <property type="component" value="Chromosome"/>
</dbReference>
<dbReference type="PANTHER" id="PTHR12639:SF7">
    <property type="entry name" value="HTTM DOMAIN-CONTAINING PROTEIN"/>
    <property type="match status" value="1"/>
</dbReference>
<sequence length="452" mass="52804">MALKTHSSSWTVSYLFQAIDASTVAIFRIVFGIIMVWETLRYAVYDRIEGYYIDPPVHFTYPLFGFVKALPGDWMFLPFVVMGVTSFLIALGLFYLPATIIFFLTYTYIFLIDSTQYNNHYYFICLLGLILCTIKANACFSVDGKLKPEIHTNRVPYWQLYILQFQIVVVYFYGGIAKLNPDWLQGEPLRHWLEPEMFFLIEGWLTHEMWVYFLSYGGLFFDLLIGFGLLYSKTRVISVLLVLIFNLSNAFIFSIGVFPFLMIGTTVLFLNPEKVRAWLQKWDFIKGRKNKKIKADLLVNPSLPVCLFLGVYCAVQLLLPFRHWLYPGNVSWNEEGHRFAWHMKLRSKRGDISYVVEDPVSGKEWRPDLEDDLTPRQIKKMAGRPDMILQYAHLLRDRYIGEGVANPIVRAETFLSYNFRDPRPFIDPEANLSKLEYSPWLSNNWILPFGKD</sequence>
<comment type="subcellular location">
    <subcellularLocation>
        <location evidence="1">Endomembrane system</location>
        <topology evidence="1">Multi-pass membrane protein</topology>
    </subcellularLocation>
</comment>
<evidence type="ECO:0000256" key="5">
    <source>
        <dbReference type="ARBA" id="ARBA00023157"/>
    </source>
</evidence>
<evidence type="ECO:0000256" key="4">
    <source>
        <dbReference type="ARBA" id="ARBA00023136"/>
    </source>
</evidence>
<evidence type="ECO:0000256" key="2">
    <source>
        <dbReference type="ARBA" id="ARBA00022692"/>
    </source>
</evidence>
<keyword evidence="4 7" id="KW-0472">Membrane</keyword>
<dbReference type="KEGG" id="nli:G3M70_11240"/>